<reference evidence="1" key="2">
    <citation type="journal article" date="2015" name="Genome Announc.">
        <title>Draft Genome Sequence of Filamentous Marine Cyanobacterium Lyngbya confervoides Strain BDU141951.</title>
        <authorList>
            <person name="Chandrababunaidu M.M."/>
            <person name="Sen D."/>
            <person name="Tripathy S."/>
        </authorList>
    </citation>
    <scope>NUCLEOTIDE SEQUENCE</scope>
    <source>
        <strain evidence="1">BDU141951</strain>
    </source>
</reference>
<accession>A0A0C1Y5I5</accession>
<dbReference type="AlphaFoldDB" id="A0A0C1Y5I5"/>
<comment type="caution">
    <text evidence="1">The sequence shown here is derived from an EMBL/GenBank/DDBJ whole genome shotgun (WGS) entry which is preliminary data.</text>
</comment>
<reference evidence="1" key="3">
    <citation type="submission" date="2020-02" db="EMBL/GenBank/DDBJ databases">
        <authorList>
            <person name="Sarangi A.N."/>
            <person name="Ghosh S."/>
            <person name="Mukherjee M."/>
            <person name="Tripathy S."/>
        </authorList>
    </citation>
    <scope>NUCLEOTIDE SEQUENCE</scope>
    <source>
        <strain evidence="1">BDU141951</strain>
    </source>
</reference>
<proteinExistence type="predicted"/>
<dbReference type="InterPro" id="IPR010220">
    <property type="entry name" value="CO2_hydration"/>
</dbReference>
<organism evidence="1">
    <name type="scientific">Lyngbya confervoides BDU141951</name>
    <dbReference type="NCBI Taxonomy" id="1574623"/>
    <lineage>
        <taxon>Bacteria</taxon>
        <taxon>Bacillati</taxon>
        <taxon>Cyanobacteriota</taxon>
        <taxon>Cyanophyceae</taxon>
        <taxon>Oscillatoriophycideae</taxon>
        <taxon>Oscillatoriales</taxon>
        <taxon>Microcoleaceae</taxon>
        <taxon>Lyngbya</taxon>
    </lineage>
</organism>
<evidence type="ECO:0000313" key="1">
    <source>
        <dbReference type="EMBL" id="NEV67432.1"/>
    </source>
</evidence>
<dbReference type="Pfam" id="PF10216">
    <property type="entry name" value="ChpXY"/>
    <property type="match status" value="1"/>
</dbReference>
<sequence>MTNTLSPTPITDHPLQPFIERLLNAEALLPDTEINLLEVVGILKSYGVVLDAYAVNLKYIADHQFLLLFPFFKYFNGDITFNKLLKHWWHDRINYEYAEYCMRTMLWHGGGGLDEYLDSEEFQQNCEQAIQAKLKGNIFMQTLHRLFPEFLPEQVRQSAYYSGLGQFWTVMSEMFLTLSDLYDQKRITSIPEVVAHIKDGLVAAASLPITYSVEIRGDRYDLLPESAGLTFLMDTAVPYVEAVFFRGTPFLGTVSYNAQVQQISPDQSRFDYGALYADPIPVGGAGIPPTLLMQDMRHFLPDYLADYYRQSLRGDADVRVQITQSFQKSMFCVTSAALQGLLPYAPKTEVPAEQAANQAFLASWMDRLMSSRLAVVQLAER</sequence>
<reference evidence="1" key="1">
    <citation type="submission" date="2014-11" db="EMBL/GenBank/DDBJ databases">
        <authorList>
            <person name="Malar M.C."/>
            <person name="Sen D."/>
            <person name="Tripathy S."/>
        </authorList>
    </citation>
    <scope>NUCLEOTIDE SEQUENCE</scope>
    <source>
        <strain evidence="1">BDU141951</strain>
    </source>
</reference>
<protein>
    <submittedName>
        <fullName evidence="1">CO2 hydration protein</fullName>
    </submittedName>
</protein>
<name>A0A0C1Y5I5_9CYAN</name>
<dbReference type="EMBL" id="JTHE02000003">
    <property type="protein sequence ID" value="NEV67432.1"/>
    <property type="molecule type" value="Genomic_DNA"/>
</dbReference>
<gene>
    <name evidence="1" type="ORF">QQ91_009920</name>
</gene>
<dbReference type="NCBIfam" id="TIGR01964">
    <property type="entry name" value="chpXY"/>
    <property type="match status" value="1"/>
</dbReference>